<dbReference type="AlphaFoldDB" id="B4VRF0"/>
<reference evidence="1 2" key="1">
    <citation type="submission" date="2008-07" db="EMBL/GenBank/DDBJ databases">
        <authorList>
            <person name="Tandeau de Marsac N."/>
            <person name="Ferriera S."/>
            <person name="Johnson J."/>
            <person name="Kravitz S."/>
            <person name="Beeson K."/>
            <person name="Sutton G."/>
            <person name="Rogers Y.-H."/>
            <person name="Friedman R."/>
            <person name="Frazier M."/>
            <person name="Venter J.C."/>
        </authorList>
    </citation>
    <scope>NUCLEOTIDE SEQUENCE [LARGE SCALE GENOMIC DNA]</scope>
    <source>
        <strain evidence="1 2">PCC 7420</strain>
    </source>
</reference>
<sequence length="40" mass="4426">MIVITSDSSLVFLQLLSLEDDLHIQSNMVLSGCQTVFTKV</sequence>
<evidence type="ECO:0000313" key="1">
    <source>
        <dbReference type="EMBL" id="EDX75548.1"/>
    </source>
</evidence>
<dbReference type="HOGENOM" id="CLU_3287984_0_0_3"/>
<dbReference type="EMBL" id="DS989849">
    <property type="protein sequence ID" value="EDX75548.1"/>
    <property type="molecule type" value="Genomic_DNA"/>
</dbReference>
<gene>
    <name evidence="1" type="ORF">MC7420_1466</name>
</gene>
<proteinExistence type="predicted"/>
<accession>B4VRF0</accession>
<dbReference type="Proteomes" id="UP000003835">
    <property type="component" value="Unassembled WGS sequence"/>
</dbReference>
<protein>
    <submittedName>
        <fullName evidence="1">Uncharacterized protein</fullName>
    </submittedName>
</protein>
<organism evidence="1 2">
    <name type="scientific">Coleofasciculus chthonoplastes PCC 7420</name>
    <dbReference type="NCBI Taxonomy" id="118168"/>
    <lineage>
        <taxon>Bacteria</taxon>
        <taxon>Bacillati</taxon>
        <taxon>Cyanobacteriota</taxon>
        <taxon>Cyanophyceae</taxon>
        <taxon>Coleofasciculales</taxon>
        <taxon>Coleofasciculaceae</taxon>
        <taxon>Coleofasciculus</taxon>
    </lineage>
</organism>
<evidence type="ECO:0000313" key="2">
    <source>
        <dbReference type="Proteomes" id="UP000003835"/>
    </source>
</evidence>
<name>B4VRF0_9CYAN</name>
<keyword evidence="2" id="KW-1185">Reference proteome</keyword>